<comment type="similarity">
    <text evidence="3">Belongs to the peptidase C19 family.</text>
</comment>
<accession>A0A154NYI0</accession>
<evidence type="ECO:0000256" key="11">
    <source>
        <dbReference type="ARBA" id="ARBA00042154"/>
    </source>
</evidence>
<feature type="region of interest" description="Disordered" evidence="14">
    <location>
        <begin position="573"/>
        <end position="592"/>
    </location>
</feature>
<dbReference type="EMBL" id="KQ434782">
    <property type="protein sequence ID" value="KZC04641.1"/>
    <property type="molecule type" value="Genomic_DNA"/>
</dbReference>
<feature type="region of interest" description="Disordered" evidence="14">
    <location>
        <begin position="530"/>
        <end position="560"/>
    </location>
</feature>
<evidence type="ECO:0000259" key="15">
    <source>
        <dbReference type="PROSITE" id="PS50235"/>
    </source>
</evidence>
<evidence type="ECO:0000256" key="13">
    <source>
        <dbReference type="ARBA" id="ARBA00043009"/>
    </source>
</evidence>
<feature type="compositionally biased region" description="Polar residues" evidence="14">
    <location>
        <begin position="627"/>
        <end position="636"/>
    </location>
</feature>
<evidence type="ECO:0000256" key="10">
    <source>
        <dbReference type="ARBA" id="ARBA00041300"/>
    </source>
</evidence>
<dbReference type="FunFam" id="3.90.70.10:FF:000119">
    <property type="entry name" value="Ubiquitin specific peptidase 36"/>
    <property type="match status" value="1"/>
</dbReference>
<dbReference type="OrthoDB" id="420187at2759"/>
<protein>
    <recommendedName>
        <fullName evidence="9">Ubiquitin carboxyl-terminal hydrolase 36</fullName>
        <ecNumber evidence="4">3.4.19.12</ecNumber>
    </recommendedName>
    <alternativeName>
        <fullName evidence="12">Deubiquitinating enzyme 36</fullName>
    </alternativeName>
    <alternativeName>
        <fullName evidence="11">Protein scrawny</fullName>
    </alternativeName>
    <alternativeName>
        <fullName evidence="10">Ubiquitin thioesterase 36</fullName>
    </alternativeName>
    <alternativeName>
        <fullName evidence="13">Ubiquitin-specific-processing protease 36</fullName>
    </alternativeName>
</protein>
<keyword evidence="6" id="KW-0833">Ubl conjugation pathway</keyword>
<proteinExistence type="inferred from homology"/>
<evidence type="ECO:0000256" key="2">
    <source>
        <dbReference type="ARBA" id="ARBA00004604"/>
    </source>
</evidence>
<dbReference type="EC" id="3.4.19.12" evidence="4"/>
<dbReference type="GO" id="GO:0004843">
    <property type="term" value="F:cysteine-type deubiquitinase activity"/>
    <property type="evidence" value="ECO:0007669"/>
    <property type="project" value="UniProtKB-EC"/>
</dbReference>
<dbReference type="GO" id="GO:0005730">
    <property type="term" value="C:nucleolus"/>
    <property type="evidence" value="ECO:0007669"/>
    <property type="project" value="UniProtKB-SubCell"/>
</dbReference>
<dbReference type="InterPro" id="IPR018200">
    <property type="entry name" value="USP_CS"/>
</dbReference>
<dbReference type="PANTHER" id="PTHR24006">
    <property type="entry name" value="UBIQUITIN CARBOXYL-TERMINAL HYDROLASE"/>
    <property type="match status" value="1"/>
</dbReference>
<evidence type="ECO:0000256" key="3">
    <source>
        <dbReference type="ARBA" id="ARBA00009085"/>
    </source>
</evidence>
<gene>
    <name evidence="16" type="ORF">WN55_00717</name>
</gene>
<keyword evidence="5" id="KW-0645">Protease</keyword>
<dbReference type="Proteomes" id="UP000076502">
    <property type="component" value="Unassembled WGS sequence"/>
</dbReference>
<dbReference type="GO" id="GO:0016579">
    <property type="term" value="P:protein deubiquitination"/>
    <property type="evidence" value="ECO:0007669"/>
    <property type="project" value="InterPro"/>
</dbReference>
<keyword evidence="8" id="KW-0788">Thiol protease</keyword>
<keyword evidence="17" id="KW-1185">Reference proteome</keyword>
<feature type="domain" description="USP" evidence="15">
    <location>
        <begin position="1"/>
        <end position="307"/>
    </location>
</feature>
<feature type="compositionally biased region" description="Basic and acidic residues" evidence="14">
    <location>
        <begin position="637"/>
        <end position="649"/>
    </location>
</feature>
<comment type="catalytic activity">
    <reaction evidence="1">
        <text>Thiol-dependent hydrolysis of ester, thioester, amide, peptide and isopeptide bonds formed by the C-terminal Gly of ubiquitin (a 76-residue protein attached to proteins as an intracellular targeting signal).</text>
        <dbReference type="EC" id="3.4.19.12"/>
    </reaction>
</comment>
<comment type="subcellular location">
    <subcellularLocation>
        <location evidence="2">Nucleus</location>
        <location evidence="2">Nucleolus</location>
    </subcellularLocation>
</comment>
<dbReference type="GO" id="GO:0006508">
    <property type="term" value="P:proteolysis"/>
    <property type="evidence" value="ECO:0007669"/>
    <property type="project" value="UniProtKB-KW"/>
</dbReference>
<dbReference type="PANTHER" id="PTHR24006:SF758">
    <property type="entry name" value="UBIQUITIN CARBOXYL-TERMINAL HYDROLASE 36"/>
    <property type="match status" value="1"/>
</dbReference>
<dbReference type="AlphaFoldDB" id="A0A154NYI0"/>
<evidence type="ECO:0000256" key="4">
    <source>
        <dbReference type="ARBA" id="ARBA00012759"/>
    </source>
</evidence>
<evidence type="ECO:0000256" key="8">
    <source>
        <dbReference type="ARBA" id="ARBA00022807"/>
    </source>
</evidence>
<evidence type="ECO:0000256" key="7">
    <source>
        <dbReference type="ARBA" id="ARBA00022801"/>
    </source>
</evidence>
<dbReference type="PROSITE" id="PS00973">
    <property type="entry name" value="USP_2"/>
    <property type="match status" value="1"/>
</dbReference>
<dbReference type="InterPro" id="IPR050164">
    <property type="entry name" value="Peptidase_C19"/>
</dbReference>
<dbReference type="STRING" id="178035.A0A154NYI0"/>
<evidence type="ECO:0000256" key="9">
    <source>
        <dbReference type="ARBA" id="ARBA00039432"/>
    </source>
</evidence>
<reference evidence="16 17" key="1">
    <citation type="submission" date="2015-07" db="EMBL/GenBank/DDBJ databases">
        <title>The genome of Dufourea novaeangliae.</title>
        <authorList>
            <person name="Pan H."/>
            <person name="Kapheim K."/>
        </authorList>
    </citation>
    <scope>NUCLEOTIDE SEQUENCE [LARGE SCALE GENOMIC DNA]</scope>
    <source>
        <strain evidence="16">0120121106</strain>
        <tissue evidence="16">Whole body</tissue>
    </source>
</reference>
<dbReference type="GO" id="GO:0042981">
    <property type="term" value="P:regulation of apoptotic process"/>
    <property type="evidence" value="ECO:0007669"/>
    <property type="project" value="TreeGrafter"/>
</dbReference>
<dbReference type="InterPro" id="IPR001394">
    <property type="entry name" value="Peptidase_C19_UCH"/>
</dbReference>
<evidence type="ECO:0000256" key="14">
    <source>
        <dbReference type="SAM" id="MobiDB-lite"/>
    </source>
</evidence>
<organism evidence="16 17">
    <name type="scientific">Dufourea novaeangliae</name>
    <name type="common">Sweat bee</name>
    <dbReference type="NCBI Taxonomy" id="178035"/>
    <lineage>
        <taxon>Eukaryota</taxon>
        <taxon>Metazoa</taxon>
        <taxon>Ecdysozoa</taxon>
        <taxon>Arthropoda</taxon>
        <taxon>Hexapoda</taxon>
        <taxon>Insecta</taxon>
        <taxon>Pterygota</taxon>
        <taxon>Neoptera</taxon>
        <taxon>Endopterygota</taxon>
        <taxon>Hymenoptera</taxon>
        <taxon>Apocrita</taxon>
        <taxon>Aculeata</taxon>
        <taxon>Apoidea</taxon>
        <taxon>Anthophila</taxon>
        <taxon>Halictidae</taxon>
        <taxon>Rophitinae</taxon>
        <taxon>Dufourea</taxon>
    </lineage>
</organism>
<dbReference type="Gene3D" id="3.90.70.10">
    <property type="entry name" value="Cysteine proteinases"/>
    <property type="match status" value="1"/>
</dbReference>
<sequence length="966" mass="108699">MNNVGNTCYLNSTLQALFHVPALVNWLLSDSHHTSKCEQNDGGGECLTCAVAKTLQFSHQKSGCAIKPFYIYNKLKLICRTMVPGQQEDAHEFLRYLLEGMEKAYLARHKASKLDSYSKETTPINQIFGGYIRTEVKCLQCRHVSTTFQHFQDLLVDIRKASTLDEALSSYFSREQLDNNDYKCEACKRRVPATKQFSLERPPKVLCVQLKRFSVLGAKISKHIGFKQTIDMGPYLWREPGEPIQPLTYKLMSIVTHMGPSVNCGHYTAVAKVSTGQYYSFDDSCVRPINLSNVLSTNAYIMIFEMEQPTQSQVQNQQTVKLNGTLTVNNTLSSSESPMNRTVSPKASTSGLIALNGSTNGLSTTKEGSENSETNSQASVNKNTGLQFSTQTVTNFIGPQLPQKLQDKAQPRLIMQIKNGKVLNGNSLVPYDGSSEEEDISVVGSLKNKTNSNCTSKTNVSPSSTNGIQKGSPVKGGTPKTVLISKDTQKSISKTNGSSIPQNQTNVMQCSKTQNGSSCSTVTSLTKYQNGQTEANGKTESSSSKSKWHQSIRTKAGQDEKVVTKAATSSMKGWQVSKDTSSPASTAAPNGWSVTDNAAALRDFNGTNRSETVSHLLKMSHRGYGSSTVSNWNGNRTHLDREVDNDRRGERKRHFNADDEEIDRGRVKKAKDHRTYEERSNTVYNPFQEYQNGKTWNRSLGGYYRRYYYNTSTHSRQRHGRHYRPAHYRYHTILKIENRYNLRINHELETKLVLFHNVLRNLLDKLDSLWNLAEARHHGGNEIKQFADQISNSWTSISRQISEKYSKIQMASRTLHGVPLSLLLDKVKKEVVLLKLCLQAHDLPCNQEYKLKGYELITEVEELINSLVKCDYKLQQYLSISNIIPHIRKLDSMVDKYVSNVELLSIKKSFLSDLSTFSILVKLLTGELLGYEPIDPNHILIENVPKKPVFIIKNIKRKGTCPYYPT</sequence>
<evidence type="ECO:0000313" key="16">
    <source>
        <dbReference type="EMBL" id="KZC04641.1"/>
    </source>
</evidence>
<dbReference type="PROSITE" id="PS50235">
    <property type="entry name" value="USP_3"/>
    <property type="match status" value="1"/>
</dbReference>
<name>A0A154NYI0_DUFNO</name>
<feature type="compositionally biased region" description="Polar residues" evidence="14">
    <location>
        <begin position="530"/>
        <end position="540"/>
    </location>
</feature>
<dbReference type="InterPro" id="IPR028889">
    <property type="entry name" value="USP"/>
</dbReference>
<evidence type="ECO:0000313" key="17">
    <source>
        <dbReference type="Proteomes" id="UP000076502"/>
    </source>
</evidence>
<keyword evidence="7 16" id="KW-0378">Hydrolase</keyword>
<evidence type="ECO:0000256" key="12">
    <source>
        <dbReference type="ARBA" id="ARBA00042420"/>
    </source>
</evidence>
<feature type="region of interest" description="Disordered" evidence="14">
    <location>
        <begin position="354"/>
        <end position="382"/>
    </location>
</feature>
<feature type="region of interest" description="Disordered" evidence="14">
    <location>
        <begin position="451"/>
        <end position="480"/>
    </location>
</feature>
<dbReference type="SUPFAM" id="SSF54001">
    <property type="entry name" value="Cysteine proteinases"/>
    <property type="match status" value="1"/>
</dbReference>
<feature type="region of interest" description="Disordered" evidence="14">
    <location>
        <begin position="627"/>
        <end position="657"/>
    </location>
</feature>
<evidence type="ECO:0000256" key="5">
    <source>
        <dbReference type="ARBA" id="ARBA00022670"/>
    </source>
</evidence>
<feature type="compositionally biased region" description="Polar residues" evidence="14">
    <location>
        <begin position="460"/>
        <end position="469"/>
    </location>
</feature>
<evidence type="ECO:0000256" key="6">
    <source>
        <dbReference type="ARBA" id="ARBA00022786"/>
    </source>
</evidence>
<dbReference type="GO" id="GO:0005829">
    <property type="term" value="C:cytosol"/>
    <property type="evidence" value="ECO:0007669"/>
    <property type="project" value="TreeGrafter"/>
</dbReference>
<evidence type="ECO:0000256" key="1">
    <source>
        <dbReference type="ARBA" id="ARBA00000707"/>
    </source>
</evidence>
<dbReference type="InterPro" id="IPR038765">
    <property type="entry name" value="Papain-like_cys_pep_sf"/>
</dbReference>
<dbReference type="Pfam" id="PF00443">
    <property type="entry name" value="UCH"/>
    <property type="match status" value="1"/>
</dbReference>